<evidence type="ECO:0000313" key="2">
    <source>
        <dbReference type="EMBL" id="MEX4008574.1"/>
    </source>
</evidence>
<gene>
    <name evidence="2" type="ORF">V1479_14770</name>
</gene>
<proteinExistence type="predicted"/>
<dbReference type="Proteomes" id="UP001559025">
    <property type="component" value="Unassembled WGS sequence"/>
</dbReference>
<comment type="caution">
    <text evidence="2">The sequence shown here is derived from an EMBL/GenBank/DDBJ whole genome shotgun (WGS) entry which is preliminary data.</text>
</comment>
<sequence length="152" mass="17013">MRGPDPAVFGDPVSLWADLRLAEQSKPRVKRATHLKARIDGRSGKRSVSLDNSVTRRLHTLDTELRQNVSVFKEAASNRNTRLRASQSVKLSSPATRTAVTARASRTDGESWQTSIALEQELRKSIRLVASVENPGTRNRAGRVSARYRYSW</sequence>
<keyword evidence="3" id="KW-1185">Reference proteome</keyword>
<dbReference type="RefSeq" id="WP_368803583.1">
    <property type="nucleotide sequence ID" value="NZ_JAZHFV010000004.1"/>
</dbReference>
<dbReference type="EMBL" id="JAZHFV010000004">
    <property type="protein sequence ID" value="MEX4008574.1"/>
    <property type="molecule type" value="Genomic_DNA"/>
</dbReference>
<feature type="compositionally biased region" description="Low complexity" evidence="1">
    <location>
        <begin position="92"/>
        <end position="104"/>
    </location>
</feature>
<protein>
    <submittedName>
        <fullName evidence="2">Uncharacterized protein</fullName>
    </submittedName>
</protein>
<reference evidence="2 3" key="1">
    <citation type="submission" date="2024-01" db="EMBL/GenBank/DDBJ databases">
        <title>New evidence supports the origin of RcGTA from prophage.</title>
        <authorList>
            <person name="Xu Y."/>
            <person name="Liu B."/>
            <person name="Chen F."/>
        </authorList>
    </citation>
    <scope>NUCLEOTIDE SEQUENCE [LARGE SCALE GENOMIC DNA]</scope>
    <source>
        <strain evidence="2 3">CBW1107-2</strain>
    </source>
</reference>
<evidence type="ECO:0000313" key="3">
    <source>
        <dbReference type="Proteomes" id="UP001559025"/>
    </source>
</evidence>
<feature type="region of interest" description="Disordered" evidence="1">
    <location>
        <begin position="83"/>
        <end position="106"/>
    </location>
</feature>
<organism evidence="2 3">
    <name type="scientific">Neoaquamicrobium sediminum</name>
    <dbReference type="NCBI Taxonomy" id="1849104"/>
    <lineage>
        <taxon>Bacteria</taxon>
        <taxon>Pseudomonadati</taxon>
        <taxon>Pseudomonadota</taxon>
        <taxon>Alphaproteobacteria</taxon>
        <taxon>Hyphomicrobiales</taxon>
        <taxon>Phyllobacteriaceae</taxon>
        <taxon>Neoaquamicrobium</taxon>
    </lineage>
</organism>
<name>A0ABV3WVE5_9HYPH</name>
<accession>A0ABV3WVE5</accession>
<evidence type="ECO:0000256" key="1">
    <source>
        <dbReference type="SAM" id="MobiDB-lite"/>
    </source>
</evidence>